<dbReference type="InterPro" id="IPR050095">
    <property type="entry name" value="ECF_ABC_transporter_ATP-bd"/>
</dbReference>
<reference evidence="10 11" key="1">
    <citation type="submission" date="2008-04" db="EMBL/GenBank/DDBJ databases">
        <title>Complete sequence of chromosome of Natranaerobius thermophilus JW/NM-WN-LF.</title>
        <authorList>
            <consortium name="US DOE Joint Genome Institute"/>
            <person name="Copeland A."/>
            <person name="Lucas S."/>
            <person name="Lapidus A."/>
            <person name="Glavina del Rio T."/>
            <person name="Dalin E."/>
            <person name="Tice H."/>
            <person name="Bruce D."/>
            <person name="Goodwin L."/>
            <person name="Pitluck S."/>
            <person name="Chertkov O."/>
            <person name="Brettin T."/>
            <person name="Detter J.C."/>
            <person name="Han C."/>
            <person name="Kuske C.R."/>
            <person name="Schmutz J."/>
            <person name="Larimer F."/>
            <person name="Land M."/>
            <person name="Hauser L."/>
            <person name="Kyrpides N."/>
            <person name="Lykidis A."/>
            <person name="Mesbah N.M."/>
            <person name="Wiegel J."/>
        </authorList>
    </citation>
    <scope>NUCLEOTIDE SEQUENCE [LARGE SCALE GENOMIC DNA]</scope>
    <source>
        <strain evidence="11">ATCC BAA-1301 / DSM 18059 / JW/NM-WN-LF</strain>
    </source>
</reference>
<dbReference type="CDD" id="cd03225">
    <property type="entry name" value="ABC_cobalt_CbiO_domain1"/>
    <property type="match status" value="1"/>
</dbReference>
<dbReference type="InterPro" id="IPR017871">
    <property type="entry name" value="ABC_transporter-like_CS"/>
</dbReference>
<dbReference type="PROSITE" id="PS50893">
    <property type="entry name" value="ABC_TRANSPORTER_2"/>
    <property type="match status" value="1"/>
</dbReference>
<name>B2A4Q2_NATTJ</name>
<evidence type="ECO:0000256" key="4">
    <source>
        <dbReference type="ARBA" id="ARBA00022475"/>
    </source>
</evidence>
<keyword evidence="5" id="KW-0547">Nucleotide-binding</keyword>
<reference evidence="10 11" key="2">
    <citation type="journal article" date="2011" name="J. Bacteriol.">
        <title>Complete genome sequence of the anaerobic, halophilic alkalithermophile Natranaerobius thermophilus JW/NM-WN-LF.</title>
        <authorList>
            <person name="Zhao B."/>
            <person name="Mesbah N.M."/>
            <person name="Dalin E."/>
            <person name="Goodwin L."/>
            <person name="Nolan M."/>
            <person name="Pitluck S."/>
            <person name="Chertkov O."/>
            <person name="Brettin T.S."/>
            <person name="Han J."/>
            <person name="Larimer F.W."/>
            <person name="Land M.L."/>
            <person name="Hauser L."/>
            <person name="Kyrpides N."/>
            <person name="Wiegel J."/>
        </authorList>
    </citation>
    <scope>NUCLEOTIDE SEQUENCE [LARGE SCALE GENOMIC DNA]</scope>
    <source>
        <strain evidence="11">ATCC BAA-1301 / DSM 18059 / JW/NM-WN-LF</strain>
    </source>
</reference>
<keyword evidence="11" id="KW-1185">Reference proteome</keyword>
<keyword evidence="6" id="KW-0067">ATP-binding</keyword>
<dbReference type="NCBIfam" id="TIGR04520">
    <property type="entry name" value="ECF_ATPase_1"/>
    <property type="match status" value="1"/>
</dbReference>
<evidence type="ECO:0000313" key="10">
    <source>
        <dbReference type="EMBL" id="ACB83824.1"/>
    </source>
</evidence>
<keyword evidence="8" id="KW-0472">Membrane</keyword>
<feature type="domain" description="ABC transporter" evidence="9">
    <location>
        <begin position="11"/>
        <end position="249"/>
    </location>
</feature>
<evidence type="ECO:0000256" key="7">
    <source>
        <dbReference type="ARBA" id="ARBA00022967"/>
    </source>
</evidence>
<dbReference type="STRING" id="457570.Nther_0225"/>
<dbReference type="Pfam" id="PF00005">
    <property type="entry name" value="ABC_tran"/>
    <property type="match status" value="1"/>
</dbReference>
<dbReference type="PROSITE" id="PS00211">
    <property type="entry name" value="ABC_TRANSPORTER_1"/>
    <property type="match status" value="1"/>
</dbReference>
<comment type="subcellular location">
    <subcellularLocation>
        <location evidence="1">Cell membrane</location>
        <topology evidence="1">Peripheral membrane protein</topology>
    </subcellularLocation>
</comment>
<dbReference type="EMBL" id="CP001034">
    <property type="protein sequence ID" value="ACB83824.1"/>
    <property type="molecule type" value="Genomic_DNA"/>
</dbReference>
<dbReference type="KEGG" id="nth:Nther_0225"/>
<dbReference type="SUPFAM" id="SSF52540">
    <property type="entry name" value="P-loop containing nucleoside triphosphate hydrolases"/>
    <property type="match status" value="1"/>
</dbReference>
<comment type="similarity">
    <text evidence="2">Belongs to the ABC transporter superfamily.</text>
</comment>
<keyword evidence="3" id="KW-0813">Transport</keyword>
<dbReference type="FunFam" id="3.40.50.300:FF:000224">
    <property type="entry name" value="Energy-coupling factor transporter ATP-binding protein EcfA"/>
    <property type="match status" value="1"/>
</dbReference>
<protein>
    <submittedName>
        <fullName evidence="10">ABC transporter related</fullName>
    </submittedName>
</protein>
<organism evidence="10 11">
    <name type="scientific">Natranaerobius thermophilus (strain ATCC BAA-1301 / DSM 18059 / JW/NM-WN-LF)</name>
    <dbReference type="NCBI Taxonomy" id="457570"/>
    <lineage>
        <taxon>Bacteria</taxon>
        <taxon>Bacillati</taxon>
        <taxon>Bacillota</taxon>
        <taxon>Clostridia</taxon>
        <taxon>Natranaerobiales</taxon>
        <taxon>Natranaerobiaceae</taxon>
        <taxon>Natranaerobius</taxon>
    </lineage>
</organism>
<sequence length="282" mass="31389">MEKKEKAKQLIELQNVKFSYSQDDDPGQEALKDISLGISRGEFLAVIGKNGSGKSTLAKLLNGLLLPSQGRVLVDNLDTSISDQIWHIRQKAGMVFQNPDNQIVATTVEEDVAFGLENLGVSPDLMKARIAEALKIVGMEQYRDYPPHLLSGGQKQRVAISGIIAMRPEVLILDEPTAMLDPRGRNEVVKTVLKLNQEEKITVVYVTHFMEEVVKADRVIIMDEGQIKYTGTPEEIFSLVDELKETGLEAPQIVELCHELRKEGVEIPNNVLTVESLVRMLC</sequence>
<evidence type="ECO:0000313" key="11">
    <source>
        <dbReference type="Proteomes" id="UP000001683"/>
    </source>
</evidence>
<dbReference type="RefSeq" id="WP_012446713.1">
    <property type="nucleotide sequence ID" value="NC_010718.1"/>
</dbReference>
<dbReference type="Proteomes" id="UP000001683">
    <property type="component" value="Chromosome"/>
</dbReference>
<dbReference type="InterPro" id="IPR015856">
    <property type="entry name" value="ABC_transpr_CbiO/EcfA_su"/>
</dbReference>
<dbReference type="OrthoDB" id="9784332at2"/>
<dbReference type="eggNOG" id="COG1122">
    <property type="taxonomic scope" value="Bacteria"/>
</dbReference>
<dbReference type="FunCoup" id="B2A4Q2">
    <property type="interactions" value="252"/>
</dbReference>
<evidence type="ECO:0000256" key="5">
    <source>
        <dbReference type="ARBA" id="ARBA00022741"/>
    </source>
</evidence>
<dbReference type="InterPro" id="IPR027417">
    <property type="entry name" value="P-loop_NTPase"/>
</dbReference>
<dbReference type="InterPro" id="IPR030947">
    <property type="entry name" value="EcfA_1"/>
</dbReference>
<dbReference type="PANTHER" id="PTHR43553">
    <property type="entry name" value="HEAVY METAL TRANSPORTER"/>
    <property type="match status" value="1"/>
</dbReference>
<dbReference type="SMART" id="SM00382">
    <property type="entry name" value="AAA"/>
    <property type="match status" value="1"/>
</dbReference>
<accession>B2A4Q2</accession>
<evidence type="ECO:0000259" key="9">
    <source>
        <dbReference type="PROSITE" id="PS50893"/>
    </source>
</evidence>
<keyword evidence="7" id="KW-1278">Translocase</keyword>
<dbReference type="GO" id="GO:0005524">
    <property type="term" value="F:ATP binding"/>
    <property type="evidence" value="ECO:0007669"/>
    <property type="project" value="UniProtKB-KW"/>
</dbReference>
<dbReference type="InterPro" id="IPR003593">
    <property type="entry name" value="AAA+_ATPase"/>
</dbReference>
<dbReference type="NCBIfam" id="NF010167">
    <property type="entry name" value="PRK13648.1"/>
    <property type="match status" value="1"/>
</dbReference>
<evidence type="ECO:0000256" key="1">
    <source>
        <dbReference type="ARBA" id="ARBA00004202"/>
    </source>
</evidence>
<dbReference type="AlphaFoldDB" id="B2A4Q2"/>
<evidence type="ECO:0000256" key="3">
    <source>
        <dbReference type="ARBA" id="ARBA00022448"/>
    </source>
</evidence>
<dbReference type="PANTHER" id="PTHR43553:SF24">
    <property type="entry name" value="ENERGY-COUPLING FACTOR TRANSPORTER ATP-BINDING PROTEIN ECFA1"/>
    <property type="match status" value="1"/>
</dbReference>
<evidence type="ECO:0000256" key="2">
    <source>
        <dbReference type="ARBA" id="ARBA00005417"/>
    </source>
</evidence>
<proteinExistence type="inferred from homology"/>
<dbReference type="InParanoid" id="B2A4Q2"/>
<evidence type="ECO:0000256" key="6">
    <source>
        <dbReference type="ARBA" id="ARBA00022840"/>
    </source>
</evidence>
<dbReference type="InterPro" id="IPR003439">
    <property type="entry name" value="ABC_transporter-like_ATP-bd"/>
</dbReference>
<keyword evidence="4" id="KW-1003">Cell membrane</keyword>
<dbReference type="HOGENOM" id="CLU_000604_1_22_9"/>
<dbReference type="Gene3D" id="3.40.50.300">
    <property type="entry name" value="P-loop containing nucleotide triphosphate hydrolases"/>
    <property type="match status" value="1"/>
</dbReference>
<dbReference type="GO" id="GO:0016887">
    <property type="term" value="F:ATP hydrolysis activity"/>
    <property type="evidence" value="ECO:0007669"/>
    <property type="project" value="InterPro"/>
</dbReference>
<evidence type="ECO:0000256" key="8">
    <source>
        <dbReference type="ARBA" id="ARBA00023136"/>
    </source>
</evidence>
<dbReference type="GO" id="GO:0043190">
    <property type="term" value="C:ATP-binding cassette (ABC) transporter complex"/>
    <property type="evidence" value="ECO:0007669"/>
    <property type="project" value="TreeGrafter"/>
</dbReference>
<dbReference type="GO" id="GO:0042626">
    <property type="term" value="F:ATPase-coupled transmembrane transporter activity"/>
    <property type="evidence" value="ECO:0007669"/>
    <property type="project" value="TreeGrafter"/>
</dbReference>
<gene>
    <name evidence="10" type="ordered locus">Nther_0225</name>
</gene>